<reference evidence="2 3" key="1">
    <citation type="submission" date="2014-10" db="EMBL/GenBank/DDBJ databases">
        <title>Draft genome sequence of Actinoplanes utahensis NRRL 12052.</title>
        <authorList>
            <person name="Velasco-Bucheli B."/>
            <person name="del Cerro C."/>
            <person name="Hormigo D."/>
            <person name="Garcia J.L."/>
            <person name="Acebal C."/>
            <person name="Arroyo M."/>
            <person name="de la Mata I."/>
        </authorList>
    </citation>
    <scope>NUCLEOTIDE SEQUENCE [LARGE SCALE GENOMIC DNA]</scope>
    <source>
        <strain evidence="2 3">NRRL 12052</strain>
    </source>
</reference>
<keyword evidence="3" id="KW-1185">Reference proteome</keyword>
<accession>A0A0A6UHX3</accession>
<gene>
    <name evidence="2" type="ORF">MB27_25090</name>
</gene>
<evidence type="ECO:0000313" key="3">
    <source>
        <dbReference type="Proteomes" id="UP000054537"/>
    </source>
</evidence>
<proteinExistence type="predicted"/>
<organism evidence="2 3">
    <name type="scientific">Actinoplanes utahensis</name>
    <dbReference type="NCBI Taxonomy" id="1869"/>
    <lineage>
        <taxon>Bacteria</taxon>
        <taxon>Bacillati</taxon>
        <taxon>Actinomycetota</taxon>
        <taxon>Actinomycetes</taxon>
        <taxon>Micromonosporales</taxon>
        <taxon>Micromonosporaceae</taxon>
        <taxon>Actinoplanes</taxon>
    </lineage>
</organism>
<dbReference type="AlphaFoldDB" id="A0A0A6UHX3"/>
<evidence type="ECO:0000256" key="1">
    <source>
        <dbReference type="SAM" id="MobiDB-lite"/>
    </source>
</evidence>
<feature type="region of interest" description="Disordered" evidence="1">
    <location>
        <begin position="1"/>
        <end position="129"/>
    </location>
</feature>
<comment type="caution">
    <text evidence="2">The sequence shown here is derived from an EMBL/GenBank/DDBJ whole genome shotgun (WGS) entry which is preliminary data.</text>
</comment>
<dbReference type="STRING" id="1869.MB27_25090"/>
<dbReference type="Proteomes" id="UP000054537">
    <property type="component" value="Unassembled WGS sequence"/>
</dbReference>
<sequence>MYGGAAAHCSGRHRQDNVGGRSRQRPRRFCSQSRPRERLPFIAAEQTPPPSWQARVSRRHRKPAPSSAADDARWARNRVTRRHGEPCGSRAAAGGDRAGRQSRPPRRQRRRRGFANRVPSAGWGCRRLP</sequence>
<evidence type="ECO:0000313" key="2">
    <source>
        <dbReference type="EMBL" id="KHD75051.1"/>
    </source>
</evidence>
<protein>
    <submittedName>
        <fullName evidence="2">Uncharacterized protein</fullName>
    </submittedName>
</protein>
<name>A0A0A6UHX3_ACTUT</name>
<dbReference type="EMBL" id="JRTT01000032">
    <property type="protein sequence ID" value="KHD75051.1"/>
    <property type="molecule type" value="Genomic_DNA"/>
</dbReference>
<feature type="compositionally biased region" description="Basic residues" evidence="1">
    <location>
        <begin position="103"/>
        <end position="114"/>
    </location>
</feature>